<evidence type="ECO:0000259" key="5">
    <source>
        <dbReference type="PROSITE" id="PS50172"/>
    </source>
</evidence>
<dbReference type="InterPro" id="IPR036770">
    <property type="entry name" value="Ankyrin_rpt-contain_sf"/>
</dbReference>
<feature type="repeat" description="ANK" evidence="3">
    <location>
        <begin position="138"/>
        <end position="170"/>
    </location>
</feature>
<dbReference type="SUPFAM" id="SSF48403">
    <property type="entry name" value="Ankyrin repeat"/>
    <property type="match status" value="1"/>
</dbReference>
<evidence type="ECO:0000256" key="4">
    <source>
        <dbReference type="SAM" id="MobiDB-lite"/>
    </source>
</evidence>
<feature type="region of interest" description="Disordered" evidence="4">
    <location>
        <begin position="1"/>
        <end position="42"/>
    </location>
</feature>
<dbReference type="PROSITE" id="PS50088">
    <property type="entry name" value="ANK_REPEAT"/>
    <property type="match status" value="2"/>
</dbReference>
<sequence length="461" mass="52980">MSTKSYENKDVEQAKTRVSKENNLIESELSATSMNATTSKHRSTIDDAIDSVMDWVKELNENDEEKHESVKKKKKESYSYQPNISVPKYYQDGCEVDAFRRNCRGETQLHITCTKGLELYAGVLLLEYVMNPNIKDNAGWTPLHEAVRLGRVDWVEMFVDYHANIDVPGYEYETPLYLAVKCGHFDVAEELIYYGADKNCINKYGENLESLNPEKWSELSKIPSGESTLPMLINSEHGFCSRDTNYLYFSNVSIDKTVVKQFISRFRFKLVEHIVNGDFSKVTHIIVPETENQTCDVNFDCLSGIANGLFINTVKCVTDSLQKDKLCMDDKTYLVKGTTRFPICAGLRNSRISISLGFPKLFDGISIHISGDKGWEQFSLQQLKQLVVNFGAQLLTRMPKPHTCPTNIIPFHCRNNKDMYRVSTIVLYTTDSDRLVKYNLEHLKTFHISWFMDNVQNYRIE</sequence>
<evidence type="ECO:0000256" key="1">
    <source>
        <dbReference type="ARBA" id="ARBA00022737"/>
    </source>
</evidence>
<dbReference type="SUPFAM" id="SSF52113">
    <property type="entry name" value="BRCT domain"/>
    <property type="match status" value="1"/>
</dbReference>
<keyword evidence="1" id="KW-0677">Repeat</keyword>
<dbReference type="Pfam" id="PF12796">
    <property type="entry name" value="Ank_2"/>
    <property type="match status" value="1"/>
</dbReference>
<dbReference type="InterPro" id="IPR036420">
    <property type="entry name" value="BRCT_dom_sf"/>
</dbReference>
<dbReference type="SMART" id="SM00248">
    <property type="entry name" value="ANK"/>
    <property type="match status" value="3"/>
</dbReference>
<name>A0A5E4N6G7_9HEMI</name>
<dbReference type="PROSITE" id="PS50297">
    <property type="entry name" value="ANK_REP_REGION"/>
    <property type="match status" value="2"/>
</dbReference>
<evidence type="ECO:0000313" key="7">
    <source>
        <dbReference type="Proteomes" id="UP000325440"/>
    </source>
</evidence>
<dbReference type="InterPro" id="IPR001357">
    <property type="entry name" value="BRCT_dom"/>
</dbReference>
<dbReference type="Proteomes" id="UP000325440">
    <property type="component" value="Unassembled WGS sequence"/>
</dbReference>
<dbReference type="GO" id="GO:0031436">
    <property type="term" value="C:BRCA1-BARD1 complex"/>
    <property type="evidence" value="ECO:0007669"/>
    <property type="project" value="TreeGrafter"/>
</dbReference>
<proteinExistence type="predicted"/>
<evidence type="ECO:0000313" key="6">
    <source>
        <dbReference type="EMBL" id="VVC40304.1"/>
    </source>
</evidence>
<organism evidence="6 7">
    <name type="scientific">Cinara cedri</name>
    <dbReference type="NCBI Taxonomy" id="506608"/>
    <lineage>
        <taxon>Eukaryota</taxon>
        <taxon>Metazoa</taxon>
        <taxon>Ecdysozoa</taxon>
        <taxon>Arthropoda</taxon>
        <taxon>Hexapoda</taxon>
        <taxon>Insecta</taxon>
        <taxon>Pterygota</taxon>
        <taxon>Neoptera</taxon>
        <taxon>Paraneoptera</taxon>
        <taxon>Hemiptera</taxon>
        <taxon>Sternorrhyncha</taxon>
        <taxon>Aphidomorpha</taxon>
        <taxon>Aphidoidea</taxon>
        <taxon>Aphididae</taxon>
        <taxon>Lachninae</taxon>
        <taxon>Cinara</taxon>
    </lineage>
</organism>
<reference evidence="6 7" key="1">
    <citation type="submission" date="2019-08" db="EMBL/GenBank/DDBJ databases">
        <authorList>
            <person name="Alioto T."/>
            <person name="Alioto T."/>
            <person name="Gomez Garrido J."/>
        </authorList>
    </citation>
    <scope>NUCLEOTIDE SEQUENCE [LARGE SCALE GENOMIC DNA]</scope>
</reference>
<feature type="compositionally biased region" description="Basic and acidic residues" evidence="4">
    <location>
        <begin position="1"/>
        <end position="20"/>
    </location>
</feature>
<dbReference type="InterPro" id="IPR002110">
    <property type="entry name" value="Ankyrin_rpt"/>
</dbReference>
<dbReference type="GO" id="GO:0085020">
    <property type="term" value="P:protein K6-linked ubiquitination"/>
    <property type="evidence" value="ECO:0007669"/>
    <property type="project" value="TreeGrafter"/>
</dbReference>
<evidence type="ECO:0000256" key="3">
    <source>
        <dbReference type="PROSITE-ProRule" id="PRU00023"/>
    </source>
</evidence>
<dbReference type="PROSITE" id="PS50172">
    <property type="entry name" value="BRCT"/>
    <property type="match status" value="1"/>
</dbReference>
<accession>A0A5E4N6G7</accession>
<dbReference type="OrthoDB" id="5394847at2759"/>
<feature type="compositionally biased region" description="Polar residues" evidence="4">
    <location>
        <begin position="21"/>
        <end position="38"/>
    </location>
</feature>
<dbReference type="GO" id="GO:0004842">
    <property type="term" value="F:ubiquitin-protein transferase activity"/>
    <property type="evidence" value="ECO:0007669"/>
    <property type="project" value="TreeGrafter"/>
</dbReference>
<dbReference type="EMBL" id="CABPRJ010001902">
    <property type="protein sequence ID" value="VVC40304.1"/>
    <property type="molecule type" value="Genomic_DNA"/>
</dbReference>
<evidence type="ECO:0000256" key="2">
    <source>
        <dbReference type="ARBA" id="ARBA00023043"/>
    </source>
</evidence>
<keyword evidence="7" id="KW-1185">Reference proteome</keyword>
<dbReference type="Pfam" id="PF00023">
    <property type="entry name" value="Ank"/>
    <property type="match status" value="1"/>
</dbReference>
<protein>
    <submittedName>
        <fullName evidence="6">BRCT domain,Ankyrin repeat-containing domain,Ankyrin repeat</fullName>
    </submittedName>
</protein>
<dbReference type="Gene3D" id="1.25.40.20">
    <property type="entry name" value="Ankyrin repeat-containing domain"/>
    <property type="match status" value="2"/>
</dbReference>
<dbReference type="Gene3D" id="3.40.50.10190">
    <property type="entry name" value="BRCT domain"/>
    <property type="match status" value="2"/>
</dbReference>
<dbReference type="AlphaFoldDB" id="A0A5E4N6G7"/>
<keyword evidence="2 3" id="KW-0040">ANK repeat</keyword>
<feature type="repeat" description="ANK" evidence="3">
    <location>
        <begin position="171"/>
        <end position="203"/>
    </location>
</feature>
<dbReference type="PANTHER" id="PTHR24171:SF8">
    <property type="entry name" value="BRCA1-ASSOCIATED RING DOMAIN PROTEIN 1"/>
    <property type="match status" value="1"/>
</dbReference>
<dbReference type="GO" id="GO:0070531">
    <property type="term" value="C:BRCA1-A complex"/>
    <property type="evidence" value="ECO:0007669"/>
    <property type="project" value="TreeGrafter"/>
</dbReference>
<gene>
    <name evidence="6" type="ORF">CINCED_3A008773</name>
</gene>
<feature type="domain" description="BRCT" evidence="5">
    <location>
        <begin position="357"/>
        <end position="461"/>
    </location>
</feature>
<dbReference type="PANTHER" id="PTHR24171">
    <property type="entry name" value="ANKYRIN REPEAT DOMAIN-CONTAINING PROTEIN 39-RELATED"/>
    <property type="match status" value="1"/>
</dbReference>